<dbReference type="AlphaFoldDB" id="A0A839E1X1"/>
<dbReference type="Pfam" id="PF13672">
    <property type="entry name" value="PP2C_2"/>
    <property type="match status" value="1"/>
</dbReference>
<evidence type="ECO:0000313" key="2">
    <source>
        <dbReference type="EMBL" id="MBA8827844.1"/>
    </source>
</evidence>
<sequence>MNEDVGEVQATWALVLDGATAPPLETGCVHGVRWYVDQLSRELRTRLSSDGTMPLPDMLAESIRAVTESHASTCDTANPSSPSSTVSLVRERSGELDYLVLADSPVILDVDGEVRPVLDDRIDHLPAYDLDTVTRVRNTDAGFWVASTDPTAAYRAVSGSTPLNQVRRVALASDGATRLVDVFGLLDWAGLLDLCTPPEGDPRGLITRTRAAEDDPTTSVLPGARRAKGHDDATVIALDYREAHA</sequence>
<reference evidence="2 3" key="1">
    <citation type="submission" date="2020-07" db="EMBL/GenBank/DDBJ databases">
        <title>Sequencing the genomes of 1000 actinobacteria strains.</title>
        <authorList>
            <person name="Klenk H.-P."/>
        </authorList>
    </citation>
    <scope>NUCLEOTIDE SEQUENCE [LARGE SCALE GENOMIC DNA]</scope>
    <source>
        <strain evidence="2 3">DSM 45975</strain>
    </source>
</reference>
<organism evidence="2 3">
    <name type="scientific">Halosaccharopolyspora lacisalsi</name>
    <dbReference type="NCBI Taxonomy" id="1000566"/>
    <lineage>
        <taxon>Bacteria</taxon>
        <taxon>Bacillati</taxon>
        <taxon>Actinomycetota</taxon>
        <taxon>Actinomycetes</taxon>
        <taxon>Pseudonocardiales</taxon>
        <taxon>Pseudonocardiaceae</taxon>
        <taxon>Halosaccharopolyspora</taxon>
    </lineage>
</organism>
<dbReference type="RefSeq" id="WP_220480886.1">
    <property type="nucleotide sequence ID" value="NZ_JACGWZ010000010.1"/>
</dbReference>
<dbReference type="InterPro" id="IPR001932">
    <property type="entry name" value="PPM-type_phosphatase-like_dom"/>
</dbReference>
<proteinExistence type="predicted"/>
<evidence type="ECO:0000259" key="1">
    <source>
        <dbReference type="Pfam" id="PF13672"/>
    </source>
</evidence>
<accession>A0A839E1X1</accession>
<name>A0A839E1X1_9PSEU</name>
<evidence type="ECO:0000313" key="3">
    <source>
        <dbReference type="Proteomes" id="UP000569329"/>
    </source>
</evidence>
<dbReference type="EMBL" id="JACGWZ010000010">
    <property type="protein sequence ID" value="MBA8827844.1"/>
    <property type="molecule type" value="Genomic_DNA"/>
</dbReference>
<keyword evidence="3" id="KW-1185">Reference proteome</keyword>
<protein>
    <recommendedName>
        <fullName evidence="1">PPM-type phosphatase domain-containing protein</fullName>
    </recommendedName>
</protein>
<gene>
    <name evidence="2" type="ORF">FHX42_005251</name>
</gene>
<comment type="caution">
    <text evidence="2">The sequence shown here is derived from an EMBL/GenBank/DDBJ whole genome shotgun (WGS) entry which is preliminary data.</text>
</comment>
<dbReference type="Proteomes" id="UP000569329">
    <property type="component" value="Unassembled WGS sequence"/>
</dbReference>
<feature type="domain" description="PPM-type phosphatase" evidence="1">
    <location>
        <begin position="9"/>
        <end position="179"/>
    </location>
</feature>